<feature type="transmembrane region" description="Helical" evidence="6">
    <location>
        <begin position="206"/>
        <end position="222"/>
    </location>
</feature>
<dbReference type="RefSeq" id="WP_305107424.1">
    <property type="nucleotide sequence ID" value="NZ_JAUTWS010000051.1"/>
</dbReference>
<evidence type="ECO:0000256" key="5">
    <source>
        <dbReference type="SAM" id="MobiDB-lite"/>
    </source>
</evidence>
<feature type="transmembrane region" description="Helical" evidence="6">
    <location>
        <begin position="183"/>
        <end position="199"/>
    </location>
</feature>
<feature type="transmembrane region" description="Helical" evidence="6">
    <location>
        <begin position="88"/>
        <end position="107"/>
    </location>
</feature>
<feature type="transmembrane region" description="Helical" evidence="6">
    <location>
        <begin position="403"/>
        <end position="421"/>
    </location>
</feature>
<organism evidence="8 9">
    <name type="scientific">Paracraurococcus lichenis</name>
    <dbReference type="NCBI Taxonomy" id="3064888"/>
    <lineage>
        <taxon>Bacteria</taxon>
        <taxon>Pseudomonadati</taxon>
        <taxon>Pseudomonadota</taxon>
        <taxon>Alphaproteobacteria</taxon>
        <taxon>Acetobacterales</taxon>
        <taxon>Roseomonadaceae</taxon>
        <taxon>Paracraurococcus</taxon>
    </lineage>
</organism>
<name>A0ABT9E8P1_9PROT</name>
<evidence type="ECO:0000256" key="1">
    <source>
        <dbReference type="ARBA" id="ARBA00004141"/>
    </source>
</evidence>
<feature type="transmembrane region" description="Helical" evidence="6">
    <location>
        <begin position="346"/>
        <end position="369"/>
    </location>
</feature>
<feature type="transmembrane region" description="Helical" evidence="6">
    <location>
        <begin position="253"/>
        <end position="271"/>
    </location>
</feature>
<feature type="transmembrane region" description="Helical" evidence="6">
    <location>
        <begin position="113"/>
        <end position="132"/>
    </location>
</feature>
<evidence type="ECO:0000256" key="2">
    <source>
        <dbReference type="ARBA" id="ARBA00022692"/>
    </source>
</evidence>
<dbReference type="EMBL" id="JAUTWS010000051">
    <property type="protein sequence ID" value="MDO9712567.1"/>
    <property type="molecule type" value="Genomic_DNA"/>
</dbReference>
<evidence type="ECO:0000259" key="7">
    <source>
        <dbReference type="Pfam" id="PF04932"/>
    </source>
</evidence>
<feature type="transmembrane region" description="Helical" evidence="6">
    <location>
        <begin position="144"/>
        <end position="163"/>
    </location>
</feature>
<dbReference type="PANTHER" id="PTHR37422">
    <property type="entry name" value="TEICHURONIC ACID BIOSYNTHESIS PROTEIN TUAE"/>
    <property type="match status" value="1"/>
</dbReference>
<dbReference type="Pfam" id="PF04932">
    <property type="entry name" value="Wzy_C"/>
    <property type="match status" value="1"/>
</dbReference>
<feature type="transmembrane region" description="Helical" evidence="6">
    <location>
        <begin position="376"/>
        <end position="397"/>
    </location>
</feature>
<evidence type="ECO:0000313" key="9">
    <source>
        <dbReference type="Proteomes" id="UP001243009"/>
    </source>
</evidence>
<evidence type="ECO:0000313" key="8">
    <source>
        <dbReference type="EMBL" id="MDO9712567.1"/>
    </source>
</evidence>
<proteinExistence type="predicted"/>
<dbReference type="InterPro" id="IPR007016">
    <property type="entry name" value="O-antigen_ligase-rel_domated"/>
</dbReference>
<dbReference type="InterPro" id="IPR051533">
    <property type="entry name" value="WaaL-like"/>
</dbReference>
<accession>A0ABT9E8P1</accession>
<comment type="caution">
    <text evidence="8">The sequence shown here is derived from an EMBL/GenBank/DDBJ whole genome shotgun (WGS) entry which is preliminary data.</text>
</comment>
<dbReference type="Proteomes" id="UP001243009">
    <property type="component" value="Unassembled WGS sequence"/>
</dbReference>
<keyword evidence="3 6" id="KW-1133">Transmembrane helix</keyword>
<feature type="domain" description="O-antigen ligase-related" evidence="7">
    <location>
        <begin position="212"/>
        <end position="355"/>
    </location>
</feature>
<dbReference type="GO" id="GO:0016874">
    <property type="term" value="F:ligase activity"/>
    <property type="evidence" value="ECO:0007669"/>
    <property type="project" value="UniProtKB-KW"/>
</dbReference>
<comment type="subcellular location">
    <subcellularLocation>
        <location evidence="1">Membrane</location>
        <topology evidence="1">Multi-pass membrane protein</topology>
    </subcellularLocation>
</comment>
<evidence type="ECO:0000256" key="4">
    <source>
        <dbReference type="ARBA" id="ARBA00023136"/>
    </source>
</evidence>
<feature type="transmembrane region" description="Helical" evidence="6">
    <location>
        <begin position="59"/>
        <end position="76"/>
    </location>
</feature>
<gene>
    <name evidence="8" type="ORF">Q7A36_29785</name>
</gene>
<evidence type="ECO:0000256" key="3">
    <source>
        <dbReference type="ARBA" id="ARBA00022989"/>
    </source>
</evidence>
<sequence>MMLRPRMRQRVPDAAPRPGRPPRWHGVAIVVFILLVTGALGLIDRLVYGSWEGKTGSKITQALNILLIAIALRLFATGWVRERRLLPGEGMALGLTGFLILSALWSIDPATSLRRGVLYLFFVIGAIGIARVCEADRFMRLVRLACLICAAGSLALLAAYPSAAVMMGSAAQEVQGVFTHKNVLGQAMAVGALACLHGMRTTRRPGAWPYVALLLIMAVALLSKSATACLTIFAFCAISLGVVLYRRGGIARMAATGAAVIGAPVGLVIIIDPSGVLELIGKDPTLTGRTELWAAVFDNIAQRPFLGWGLGAFWLASNPAGEAISDSLGWVVPHAHNGILEMLLEVGVFGTAFFLLIWTRTVAMAVRLIGSPARDLAVTALMACGGFVLIGATEIVLLDHTQALITVFYVTGFMCERTLRLRARSLRASRRAAGPVGYSQRQPWVGG</sequence>
<evidence type="ECO:0000256" key="6">
    <source>
        <dbReference type="SAM" id="Phobius"/>
    </source>
</evidence>
<keyword evidence="9" id="KW-1185">Reference proteome</keyword>
<keyword evidence="8" id="KW-0436">Ligase</keyword>
<reference evidence="8 9" key="1">
    <citation type="submission" date="2023-08" db="EMBL/GenBank/DDBJ databases">
        <title>The draft genome sequence of Paracraurococcus sp. LOR1-02.</title>
        <authorList>
            <person name="Kingkaew E."/>
            <person name="Tanasupawat S."/>
        </authorList>
    </citation>
    <scope>NUCLEOTIDE SEQUENCE [LARGE SCALE GENOMIC DNA]</scope>
    <source>
        <strain evidence="8 9">LOR1-02</strain>
    </source>
</reference>
<feature type="transmembrane region" description="Helical" evidence="6">
    <location>
        <begin position="228"/>
        <end position="246"/>
    </location>
</feature>
<keyword evidence="4 6" id="KW-0472">Membrane</keyword>
<feature type="region of interest" description="Disordered" evidence="5">
    <location>
        <begin position="1"/>
        <end position="20"/>
    </location>
</feature>
<dbReference type="PANTHER" id="PTHR37422:SF13">
    <property type="entry name" value="LIPOPOLYSACCHARIDE BIOSYNTHESIS PROTEIN PA4999-RELATED"/>
    <property type="match status" value="1"/>
</dbReference>
<protein>
    <submittedName>
        <fullName evidence="8">O-antigen ligase</fullName>
    </submittedName>
</protein>
<feature type="transmembrane region" description="Helical" evidence="6">
    <location>
        <begin position="27"/>
        <end position="47"/>
    </location>
</feature>
<keyword evidence="2 6" id="KW-0812">Transmembrane</keyword>